<dbReference type="EMBL" id="CAJVPP010017906">
    <property type="protein sequence ID" value="CAG8733947.1"/>
    <property type="molecule type" value="Genomic_DNA"/>
</dbReference>
<reference evidence="1" key="1">
    <citation type="submission" date="2021-06" db="EMBL/GenBank/DDBJ databases">
        <authorList>
            <person name="Kallberg Y."/>
            <person name="Tangrot J."/>
            <person name="Rosling A."/>
        </authorList>
    </citation>
    <scope>NUCLEOTIDE SEQUENCE</scope>
    <source>
        <strain evidence="1">87-6 pot B 2015</strain>
    </source>
</reference>
<name>A0A9N9NH77_FUNMO</name>
<gene>
    <name evidence="1" type="ORF">FMOSSE_LOCUS15785</name>
</gene>
<accession>A0A9N9NH77</accession>
<sequence length="96" mass="10358">RNTDVKVNTEDVANASVETNAASVKVNRKRKVNFVAGVGGTKVNNDVTADVDIVDARVDKENQKVDINAKPNLKNVKVGADNKVEKGTNNKRQVAQ</sequence>
<evidence type="ECO:0000313" key="2">
    <source>
        <dbReference type="Proteomes" id="UP000789375"/>
    </source>
</evidence>
<feature type="non-terminal residue" evidence="1">
    <location>
        <position position="1"/>
    </location>
</feature>
<protein>
    <submittedName>
        <fullName evidence="1">15299_t:CDS:1</fullName>
    </submittedName>
</protein>
<proteinExistence type="predicted"/>
<keyword evidence="2" id="KW-1185">Reference proteome</keyword>
<comment type="caution">
    <text evidence="1">The sequence shown here is derived from an EMBL/GenBank/DDBJ whole genome shotgun (WGS) entry which is preliminary data.</text>
</comment>
<dbReference type="Proteomes" id="UP000789375">
    <property type="component" value="Unassembled WGS sequence"/>
</dbReference>
<dbReference type="AlphaFoldDB" id="A0A9N9NH77"/>
<evidence type="ECO:0000313" key="1">
    <source>
        <dbReference type="EMBL" id="CAG8733947.1"/>
    </source>
</evidence>
<organism evidence="1 2">
    <name type="scientific">Funneliformis mosseae</name>
    <name type="common">Endomycorrhizal fungus</name>
    <name type="synonym">Glomus mosseae</name>
    <dbReference type="NCBI Taxonomy" id="27381"/>
    <lineage>
        <taxon>Eukaryota</taxon>
        <taxon>Fungi</taxon>
        <taxon>Fungi incertae sedis</taxon>
        <taxon>Mucoromycota</taxon>
        <taxon>Glomeromycotina</taxon>
        <taxon>Glomeromycetes</taxon>
        <taxon>Glomerales</taxon>
        <taxon>Glomeraceae</taxon>
        <taxon>Funneliformis</taxon>
    </lineage>
</organism>